<dbReference type="PROSITE" id="PS51419">
    <property type="entry name" value="RAB"/>
    <property type="match status" value="1"/>
</dbReference>
<evidence type="ECO:0000256" key="10">
    <source>
        <dbReference type="ARBA" id="ARBA00023289"/>
    </source>
</evidence>
<keyword evidence="11" id="KW-0968">Cytoplasmic vesicle</keyword>
<dbReference type="GO" id="GO:0005886">
    <property type="term" value="C:plasma membrane"/>
    <property type="evidence" value="ECO:0007669"/>
    <property type="project" value="UniProtKB-SubCell"/>
</dbReference>
<dbReference type="Gene3D" id="3.40.50.300">
    <property type="entry name" value="P-loop containing nucleotide triphosphate hydrolases"/>
    <property type="match status" value="1"/>
</dbReference>
<organism evidence="13 14">
    <name type="scientific">Bemisia tabaci</name>
    <name type="common">Sweetpotato whitefly</name>
    <name type="synonym">Aleurodes tabaci</name>
    <dbReference type="NCBI Taxonomy" id="7038"/>
    <lineage>
        <taxon>Eukaryota</taxon>
        <taxon>Metazoa</taxon>
        <taxon>Ecdysozoa</taxon>
        <taxon>Arthropoda</taxon>
        <taxon>Hexapoda</taxon>
        <taxon>Insecta</taxon>
        <taxon>Pterygota</taxon>
        <taxon>Neoptera</taxon>
        <taxon>Paraneoptera</taxon>
        <taxon>Hemiptera</taxon>
        <taxon>Sternorrhyncha</taxon>
        <taxon>Aleyrodoidea</taxon>
        <taxon>Aleyrodidae</taxon>
        <taxon>Aleyrodinae</taxon>
        <taxon>Bemisia</taxon>
    </lineage>
</organism>
<dbReference type="PROSITE" id="PS51420">
    <property type="entry name" value="RHO"/>
    <property type="match status" value="1"/>
</dbReference>
<keyword evidence="9" id="KW-0449">Lipoprotein</keyword>
<dbReference type="Proteomes" id="UP001152759">
    <property type="component" value="Chromosome 2"/>
</dbReference>
<dbReference type="SMART" id="SM00173">
    <property type="entry name" value="RAS"/>
    <property type="match status" value="1"/>
</dbReference>
<dbReference type="KEGG" id="btab:109037810"/>
<comment type="similarity">
    <text evidence="2">Belongs to the small GTPase superfamily. Rab family.</text>
</comment>
<dbReference type="SUPFAM" id="SSF52540">
    <property type="entry name" value="P-loop containing nucleoside triphosphate hydrolases"/>
    <property type="match status" value="1"/>
</dbReference>
<evidence type="ECO:0000256" key="5">
    <source>
        <dbReference type="ARBA" id="ARBA00022741"/>
    </source>
</evidence>
<sequence>MVDPMFDYQFRLILIGDSTVGKSSLLKYFTDGRFSEVSDPTVGVDFFARLIEVQNGAKIKLQLWDTAGQERFRSITKCYYRNSVGALLVYDVCNRTSFENIPLWMAEAKNHIEPHRPVFALVGCKLDLVKTGTPRQVSEEEVREFAMQYDLFHIETSAKTGYNAEKAFAVVAQEIYSRIQNGEYKVEEGWDGIKPGFVGLNTRTTDYNYLEAEAARASFCC</sequence>
<evidence type="ECO:0000256" key="6">
    <source>
        <dbReference type="ARBA" id="ARBA00023006"/>
    </source>
</evidence>
<dbReference type="PANTHER" id="PTHR47979">
    <property type="entry name" value="DRAB11-RELATED"/>
    <property type="match status" value="1"/>
</dbReference>
<dbReference type="SMART" id="SM00176">
    <property type="entry name" value="RAN"/>
    <property type="match status" value="1"/>
</dbReference>
<keyword evidence="14" id="KW-1185">Reference proteome</keyword>
<evidence type="ECO:0008006" key="15">
    <source>
        <dbReference type="Google" id="ProtNLM"/>
    </source>
</evidence>
<keyword evidence="3" id="KW-1003">Cell membrane</keyword>
<dbReference type="GO" id="GO:0030659">
    <property type="term" value="C:cytoplasmic vesicle membrane"/>
    <property type="evidence" value="ECO:0007669"/>
    <property type="project" value="UniProtKB-SubCell"/>
</dbReference>
<keyword evidence="10" id="KW-0636">Prenylation</keyword>
<comment type="subcellular location">
    <subcellularLocation>
        <location evidence="1">Cell membrane</location>
        <topology evidence="1">Lipid-anchor</topology>
        <orientation evidence="1">Cytoplasmic side</orientation>
    </subcellularLocation>
    <subcellularLocation>
        <location evidence="12">Cytoplasmic vesicle membrane</location>
        <topology evidence="12">Lipid-anchor</topology>
        <orientation evidence="12">Cytoplasmic side</orientation>
    </subcellularLocation>
</comment>
<dbReference type="InterPro" id="IPR050209">
    <property type="entry name" value="Rab_GTPases_membrane_traffic"/>
</dbReference>
<keyword evidence="8" id="KW-0472">Membrane</keyword>
<dbReference type="InterPro" id="IPR005225">
    <property type="entry name" value="Small_GTP-bd"/>
</dbReference>
<dbReference type="PROSITE" id="PS51421">
    <property type="entry name" value="RAS"/>
    <property type="match status" value="1"/>
</dbReference>
<keyword evidence="5" id="KW-0547">Nucleotide-binding</keyword>
<dbReference type="GO" id="GO:0003924">
    <property type="term" value="F:GTPase activity"/>
    <property type="evidence" value="ECO:0007669"/>
    <property type="project" value="InterPro"/>
</dbReference>
<evidence type="ECO:0000313" key="14">
    <source>
        <dbReference type="Proteomes" id="UP001152759"/>
    </source>
</evidence>
<dbReference type="SMART" id="SM00175">
    <property type="entry name" value="RAB"/>
    <property type="match status" value="1"/>
</dbReference>
<evidence type="ECO:0000256" key="4">
    <source>
        <dbReference type="ARBA" id="ARBA00022481"/>
    </source>
</evidence>
<keyword evidence="4" id="KW-0488">Methylation</keyword>
<dbReference type="OrthoDB" id="9989112at2759"/>
<keyword evidence="6" id="KW-0072">Autophagy</keyword>
<protein>
    <recommendedName>
        <fullName evidence="15">Ras-related protein Rab-39B</fullName>
    </recommendedName>
</protein>
<dbReference type="GO" id="GO:0005525">
    <property type="term" value="F:GTP binding"/>
    <property type="evidence" value="ECO:0007669"/>
    <property type="project" value="UniProtKB-KW"/>
</dbReference>
<accession>A0A9P0A9B6</accession>
<reference evidence="13" key="1">
    <citation type="submission" date="2021-12" db="EMBL/GenBank/DDBJ databases">
        <authorList>
            <person name="King R."/>
        </authorList>
    </citation>
    <scope>NUCLEOTIDE SEQUENCE</scope>
</reference>
<dbReference type="AlphaFoldDB" id="A0A9P0A9B6"/>
<dbReference type="GO" id="GO:0006914">
    <property type="term" value="P:autophagy"/>
    <property type="evidence" value="ECO:0007669"/>
    <property type="project" value="UniProtKB-KW"/>
</dbReference>
<keyword evidence="7" id="KW-0342">GTP-binding</keyword>
<dbReference type="InterPro" id="IPR001806">
    <property type="entry name" value="Small_GTPase"/>
</dbReference>
<evidence type="ECO:0000256" key="12">
    <source>
        <dbReference type="ARBA" id="ARBA00025701"/>
    </source>
</evidence>
<evidence type="ECO:0000256" key="2">
    <source>
        <dbReference type="ARBA" id="ARBA00006270"/>
    </source>
</evidence>
<gene>
    <name evidence="13" type="ORF">BEMITA_LOCUS4984</name>
</gene>
<dbReference type="PRINTS" id="PR00449">
    <property type="entry name" value="RASTRNSFRMNG"/>
</dbReference>
<evidence type="ECO:0000256" key="7">
    <source>
        <dbReference type="ARBA" id="ARBA00023134"/>
    </source>
</evidence>
<dbReference type="EMBL" id="OU963863">
    <property type="protein sequence ID" value="CAH0385794.1"/>
    <property type="molecule type" value="Genomic_DNA"/>
</dbReference>
<name>A0A9P0A9B6_BEMTA</name>
<evidence type="ECO:0000256" key="1">
    <source>
        <dbReference type="ARBA" id="ARBA00004342"/>
    </source>
</evidence>
<evidence type="ECO:0000256" key="3">
    <source>
        <dbReference type="ARBA" id="ARBA00022475"/>
    </source>
</evidence>
<evidence type="ECO:0000313" key="13">
    <source>
        <dbReference type="EMBL" id="CAH0385794.1"/>
    </source>
</evidence>
<dbReference type="NCBIfam" id="TIGR00231">
    <property type="entry name" value="small_GTP"/>
    <property type="match status" value="1"/>
</dbReference>
<dbReference type="SMART" id="SM00174">
    <property type="entry name" value="RHO"/>
    <property type="match status" value="1"/>
</dbReference>
<dbReference type="InterPro" id="IPR027417">
    <property type="entry name" value="P-loop_NTPase"/>
</dbReference>
<evidence type="ECO:0000256" key="11">
    <source>
        <dbReference type="ARBA" id="ARBA00023329"/>
    </source>
</evidence>
<dbReference type="Pfam" id="PF00071">
    <property type="entry name" value="Ras"/>
    <property type="match status" value="1"/>
</dbReference>
<evidence type="ECO:0000256" key="8">
    <source>
        <dbReference type="ARBA" id="ARBA00023136"/>
    </source>
</evidence>
<dbReference type="FunFam" id="3.40.50.300:FF:000358">
    <property type="entry name" value="RAB39B, member RAS oncogene family"/>
    <property type="match status" value="1"/>
</dbReference>
<evidence type="ECO:0000256" key="9">
    <source>
        <dbReference type="ARBA" id="ARBA00023288"/>
    </source>
</evidence>
<proteinExistence type="inferred from homology"/>